<dbReference type="RefSeq" id="WP_010365101.1">
    <property type="nucleotide sequence ID" value="NZ_AHBZ03000021.1"/>
</dbReference>
<dbReference type="Pfam" id="PF12728">
    <property type="entry name" value="HTH_17"/>
    <property type="match status" value="1"/>
</dbReference>
<evidence type="ECO:0000313" key="2">
    <source>
        <dbReference type="EMBL" id="KAF7770108.1"/>
    </source>
</evidence>
<protein>
    <recommendedName>
        <fullName evidence="1">Helix-turn-helix domain-containing protein</fullName>
    </recommendedName>
</protein>
<sequence length="72" mass="8108">MSAFITTKEAARFLNCTPQHLYNIRNRRKAALKQGDSDLAKKVAPEAIKIGGKLLFEESTLEAWLRKYGEVA</sequence>
<dbReference type="AlphaFoldDB" id="A0AAD4FRP1"/>
<organism evidence="2 3">
    <name type="scientific">Pseudoalteromonas citrea</name>
    <dbReference type="NCBI Taxonomy" id="43655"/>
    <lineage>
        <taxon>Bacteria</taxon>
        <taxon>Pseudomonadati</taxon>
        <taxon>Pseudomonadota</taxon>
        <taxon>Gammaproteobacteria</taxon>
        <taxon>Alteromonadales</taxon>
        <taxon>Pseudoalteromonadaceae</taxon>
        <taxon>Pseudoalteromonas</taxon>
    </lineage>
</organism>
<gene>
    <name evidence="2" type="ORF">PCIT_a3067</name>
</gene>
<name>A0AAD4FRP1_9GAMM</name>
<dbReference type="InterPro" id="IPR041657">
    <property type="entry name" value="HTH_17"/>
</dbReference>
<reference evidence="2" key="1">
    <citation type="journal article" date="2012" name="J. Bacteriol.">
        <title>Genome sequences of type strains of seven species of the marine bacterium Pseudoalteromonas.</title>
        <authorList>
            <person name="Xie B.B."/>
            <person name="Shu Y.L."/>
            <person name="Qin Q.L."/>
            <person name="Rong J.C."/>
            <person name="Zhang X.Y."/>
            <person name="Chen X.L."/>
            <person name="Shi M."/>
            <person name="He H.L."/>
            <person name="Zhou B.C."/>
            <person name="Zhang Y.Z."/>
        </authorList>
    </citation>
    <scope>NUCLEOTIDE SEQUENCE</scope>
    <source>
        <strain evidence="2">DSM 8771</strain>
    </source>
</reference>
<dbReference type="EMBL" id="AHBZ03000021">
    <property type="protein sequence ID" value="KAF7770108.1"/>
    <property type="molecule type" value="Genomic_DNA"/>
</dbReference>
<evidence type="ECO:0000259" key="1">
    <source>
        <dbReference type="Pfam" id="PF12728"/>
    </source>
</evidence>
<accession>A0AAD4FRP1</accession>
<comment type="caution">
    <text evidence="2">The sequence shown here is derived from an EMBL/GenBank/DDBJ whole genome shotgun (WGS) entry which is preliminary data.</text>
</comment>
<dbReference type="Proteomes" id="UP000016487">
    <property type="component" value="Unassembled WGS sequence"/>
</dbReference>
<feature type="domain" description="Helix-turn-helix" evidence="1">
    <location>
        <begin position="5"/>
        <end position="67"/>
    </location>
</feature>
<evidence type="ECO:0000313" key="3">
    <source>
        <dbReference type="Proteomes" id="UP000016487"/>
    </source>
</evidence>
<reference evidence="2" key="2">
    <citation type="submission" date="2015-03" db="EMBL/GenBank/DDBJ databases">
        <title>Genome sequence of Pseudoalteromonas citrea.</title>
        <authorList>
            <person name="Xie B.-B."/>
            <person name="Rong J.-C."/>
            <person name="Qin Q.-L."/>
            <person name="Zhang Y.-Z."/>
        </authorList>
    </citation>
    <scope>NUCLEOTIDE SEQUENCE</scope>
    <source>
        <strain evidence="2">DSM 8771</strain>
    </source>
</reference>
<proteinExistence type="predicted"/>